<dbReference type="InParanoid" id="A0A1X7V2K6"/>
<keyword evidence="4" id="KW-1185">Reference proteome</keyword>
<dbReference type="Proteomes" id="UP000007879">
    <property type="component" value="Unassembled WGS sequence"/>
</dbReference>
<dbReference type="Gene3D" id="1.25.10.10">
    <property type="entry name" value="Leucine-rich Repeat Variant"/>
    <property type="match status" value="2"/>
</dbReference>
<dbReference type="Pfam" id="PF10508">
    <property type="entry name" value="Proteasom_PSMB"/>
    <property type="match status" value="1"/>
</dbReference>
<evidence type="ECO:0000256" key="1">
    <source>
        <dbReference type="ARBA" id="ARBA00006823"/>
    </source>
</evidence>
<name>A0A1X7V2K6_AMPQE</name>
<evidence type="ECO:0000256" key="2">
    <source>
        <dbReference type="ARBA" id="ARBA00014933"/>
    </source>
</evidence>
<dbReference type="PANTHER" id="PTHR13554">
    <property type="entry name" value="26S PROTEASOME NON-ATPASE REGULATORY SUBUNIT 5-RELATED"/>
    <property type="match status" value="1"/>
</dbReference>
<proteinExistence type="inferred from homology"/>
<dbReference type="SUPFAM" id="SSF48371">
    <property type="entry name" value="ARM repeat"/>
    <property type="match status" value="1"/>
</dbReference>
<accession>A0A1X7V2K6</accession>
<comment type="similarity">
    <text evidence="1">Belongs to the proteasome subunit S5B/HSM3 family.</text>
</comment>
<dbReference type="eggNOG" id="KOG4413">
    <property type="taxonomic scope" value="Eukaryota"/>
</dbReference>
<dbReference type="STRING" id="400682.A0A1X7V2K6"/>
<dbReference type="InterPro" id="IPR016024">
    <property type="entry name" value="ARM-type_fold"/>
</dbReference>
<dbReference type="OMA" id="WGQEYIS"/>
<protein>
    <recommendedName>
        <fullName evidence="2">26S proteasome non-ATPase regulatory subunit 5</fullName>
    </recommendedName>
</protein>
<reference evidence="3" key="2">
    <citation type="submission" date="2017-05" db="UniProtKB">
        <authorList>
            <consortium name="EnsemblMetazoa"/>
        </authorList>
    </citation>
    <scope>IDENTIFICATION</scope>
</reference>
<dbReference type="InterPro" id="IPR019538">
    <property type="entry name" value="PSMD5"/>
</dbReference>
<dbReference type="EnsemblMetazoa" id="Aqu2.1.34238_001">
    <property type="protein sequence ID" value="Aqu2.1.34238_001"/>
    <property type="gene ID" value="Aqu2.1.34238"/>
</dbReference>
<dbReference type="GO" id="GO:0043248">
    <property type="term" value="P:proteasome assembly"/>
    <property type="evidence" value="ECO:0007669"/>
    <property type="project" value="InterPro"/>
</dbReference>
<evidence type="ECO:0000313" key="4">
    <source>
        <dbReference type="Proteomes" id="UP000007879"/>
    </source>
</evidence>
<dbReference type="AlphaFoldDB" id="A0A1X7V2K6"/>
<dbReference type="KEGG" id="aqu:100635521"/>
<dbReference type="PANTHER" id="PTHR13554:SF10">
    <property type="entry name" value="26S PROTEASOME NON-ATPASE REGULATORY SUBUNIT 5"/>
    <property type="match status" value="1"/>
</dbReference>
<dbReference type="EnsemblMetazoa" id="XM_019995429.1">
    <property type="protein sequence ID" value="XP_019850988.1"/>
    <property type="gene ID" value="LOC100635521"/>
</dbReference>
<dbReference type="GO" id="GO:0005829">
    <property type="term" value="C:cytosol"/>
    <property type="evidence" value="ECO:0007669"/>
    <property type="project" value="TreeGrafter"/>
</dbReference>
<dbReference type="InterPro" id="IPR011989">
    <property type="entry name" value="ARM-like"/>
</dbReference>
<dbReference type="OrthoDB" id="10250600at2759"/>
<evidence type="ECO:0000313" key="3">
    <source>
        <dbReference type="EnsemblMetazoa" id="Aqu2.1.34238_001"/>
    </source>
</evidence>
<reference evidence="4" key="1">
    <citation type="journal article" date="2010" name="Nature">
        <title>The Amphimedon queenslandica genome and the evolution of animal complexity.</title>
        <authorList>
            <person name="Srivastava M."/>
            <person name="Simakov O."/>
            <person name="Chapman J."/>
            <person name="Fahey B."/>
            <person name="Gauthier M.E."/>
            <person name="Mitros T."/>
            <person name="Richards G.S."/>
            <person name="Conaco C."/>
            <person name="Dacre M."/>
            <person name="Hellsten U."/>
            <person name="Larroux C."/>
            <person name="Putnam N.H."/>
            <person name="Stanke M."/>
            <person name="Adamska M."/>
            <person name="Darling A."/>
            <person name="Degnan S.M."/>
            <person name="Oakley T.H."/>
            <person name="Plachetzki D.C."/>
            <person name="Zhai Y."/>
            <person name="Adamski M."/>
            <person name="Calcino A."/>
            <person name="Cummins S.F."/>
            <person name="Goodstein D.M."/>
            <person name="Harris C."/>
            <person name="Jackson D.J."/>
            <person name="Leys S.P."/>
            <person name="Shu S."/>
            <person name="Woodcroft B.J."/>
            <person name="Vervoort M."/>
            <person name="Kosik K.S."/>
            <person name="Manning G."/>
            <person name="Degnan B.M."/>
            <person name="Rokhsar D.S."/>
        </authorList>
    </citation>
    <scope>NUCLEOTIDE SEQUENCE [LARGE SCALE GENOMIC DNA]</scope>
</reference>
<sequence length="514" mass="56872">MASEVSQLIELRDKLSAGDDIFETLEGLNTLLESCPSNSEVLQISTIIGPQLIFYHLSGDQEPETLNVACAALYKMLSAFPLPQFLKLAQEIELGLQHPAEPVRQLCLKLLNQKISSSPSFHQIALQSTMFHLITVIIGDAVLACAQLATNIIETLFKNSPSIFTTPGTLRDAFVLDLRSLVSKSDVIRFRVYNLLVRLSLLSLDVLQFIQEEGFISSLIAELESDDILINLNCLELLQQLAESDGGLEVIAAADILKKLHSILEGKDNNPLASMIVPGIIKFFGHYCHLNTITTATVCTQYPLFLETVLEGITSPEEDTLWGVALDTFALLCSTQKGREALTAKPEKVNLVIKAIGGFVLQSRTELRVRSLEAFSRILSCDEGLSDDDEASISYKWVSSALPGFISVAMTIAKQPFPDLRYASLSFLLSVSSWKWGQKEMKACPGFVEYLLDRKTEGDKKGKEMKYDIIKAMADSPYCEETMDGPVYLKLKQYVREGPFYVVTESSTVAVEES</sequence>
<gene>
    <name evidence="3" type="primary">100635521</name>
</gene>
<organism evidence="3">
    <name type="scientific">Amphimedon queenslandica</name>
    <name type="common">Sponge</name>
    <dbReference type="NCBI Taxonomy" id="400682"/>
    <lineage>
        <taxon>Eukaryota</taxon>
        <taxon>Metazoa</taxon>
        <taxon>Porifera</taxon>
        <taxon>Demospongiae</taxon>
        <taxon>Heteroscleromorpha</taxon>
        <taxon>Haplosclerida</taxon>
        <taxon>Niphatidae</taxon>
        <taxon>Amphimedon</taxon>
    </lineage>
</organism>